<dbReference type="PANTHER" id="PTHR21310">
    <property type="entry name" value="AMINOGLYCOSIDE PHOSPHOTRANSFERASE-RELATED-RELATED"/>
    <property type="match status" value="1"/>
</dbReference>
<dbReference type="RefSeq" id="WP_093940363.1">
    <property type="nucleotide sequence ID" value="NZ_CP022521.1"/>
</dbReference>
<dbReference type="EMBL" id="CP022521">
    <property type="protein sequence ID" value="ASO18726.1"/>
    <property type="molecule type" value="Genomic_DNA"/>
</dbReference>
<sequence>MTAGSGTRRLPASRPVLDGEWVRVADRSYGTEVFRVEGRHTYYVKTTPPRDPDDPRFHPEGEARRLDWLRGRGFPVPEVVDVGADDSSAWLVTTAVPGLPAAARWPARQRSRVLAGVAELVGELHSSPVEDCPFDGGLRHTLAWAERATRSELVDVADLDEGHTGWTAARLLAELRSAAPPPEDDLVVCHGDPCLDNVLVDPATLRPTGLIDVGRLGTADRWRDLAVLVRNLQGENDGWADGADHASRFLAVYGADHDEYRAAYYRLLDEFF</sequence>
<reference evidence="8 9" key="1">
    <citation type="submission" date="2017-07" db="EMBL/GenBank/DDBJ databases">
        <title>Complete genome sequence of Actinoalloteichus hoggarensis DSM 45943, type strain of Actinoalloteichus hoggarensis.</title>
        <authorList>
            <person name="Ruckert C."/>
            <person name="Nouioui I."/>
            <person name="Willmese J."/>
            <person name="van Wezel G."/>
            <person name="Klenk H.-P."/>
            <person name="Kalinowski J."/>
            <person name="Zotchev S.B."/>
        </authorList>
    </citation>
    <scope>NUCLEOTIDE SEQUENCE [LARGE SCALE GENOMIC DNA]</scope>
    <source>
        <strain evidence="8 9">DSM 45943</strain>
    </source>
</reference>
<evidence type="ECO:0000313" key="9">
    <source>
        <dbReference type="Proteomes" id="UP000204221"/>
    </source>
</evidence>
<dbReference type="KEGG" id="ahg:AHOG_05365"/>
<keyword evidence="6 7" id="KW-0046">Antibiotic resistance</keyword>
<gene>
    <name evidence="8" type="primary">neo</name>
    <name evidence="8" type="ORF">AHOG_05365</name>
</gene>
<dbReference type="GO" id="GO:0046677">
    <property type="term" value="P:response to antibiotic"/>
    <property type="evidence" value="ECO:0007669"/>
    <property type="project" value="UniProtKB-KW"/>
</dbReference>
<dbReference type="NCBIfam" id="NF033068">
    <property type="entry name" value="APH_3p"/>
    <property type="match status" value="1"/>
</dbReference>
<evidence type="ECO:0000313" key="8">
    <source>
        <dbReference type="EMBL" id="ASO18726.1"/>
    </source>
</evidence>
<keyword evidence="3 7" id="KW-0547">Nucleotide-binding</keyword>
<dbReference type="Proteomes" id="UP000204221">
    <property type="component" value="Chromosome"/>
</dbReference>
<evidence type="ECO:0000256" key="2">
    <source>
        <dbReference type="ARBA" id="ARBA00022679"/>
    </source>
</evidence>
<evidence type="ECO:0000256" key="6">
    <source>
        <dbReference type="ARBA" id="ARBA00023251"/>
    </source>
</evidence>
<dbReference type="AlphaFoldDB" id="A0A221VYY1"/>
<dbReference type="EC" id="2.7.1.95" evidence="8"/>
<dbReference type="CDD" id="cd05150">
    <property type="entry name" value="APH"/>
    <property type="match status" value="1"/>
</dbReference>
<keyword evidence="5 7" id="KW-0067">ATP-binding</keyword>
<organism evidence="8 9">
    <name type="scientific">Actinoalloteichus hoggarensis</name>
    <dbReference type="NCBI Taxonomy" id="1470176"/>
    <lineage>
        <taxon>Bacteria</taxon>
        <taxon>Bacillati</taxon>
        <taxon>Actinomycetota</taxon>
        <taxon>Actinomycetes</taxon>
        <taxon>Pseudonocardiales</taxon>
        <taxon>Pseudonocardiaceae</taxon>
        <taxon>Actinoalloteichus</taxon>
    </lineage>
</organism>
<proteinExistence type="inferred from homology"/>
<keyword evidence="4 7" id="KW-0418">Kinase</keyword>
<dbReference type="InterPro" id="IPR024165">
    <property type="entry name" value="Kan/Strep_kinase"/>
</dbReference>
<keyword evidence="9" id="KW-1185">Reference proteome</keyword>
<dbReference type="InterPro" id="IPR051678">
    <property type="entry name" value="AGP_Transferase"/>
</dbReference>
<dbReference type="InterPro" id="IPR002575">
    <property type="entry name" value="Aminoglycoside_PTrfase"/>
</dbReference>
<dbReference type="PANTHER" id="PTHR21310:SF41">
    <property type="entry name" value="3'-PHOSPHOTRANSFERASE, PUTATIVE-RELATED"/>
    <property type="match status" value="1"/>
</dbReference>
<dbReference type="SUPFAM" id="SSF56112">
    <property type="entry name" value="Protein kinase-like (PK-like)"/>
    <property type="match status" value="1"/>
</dbReference>
<protein>
    <submittedName>
        <fullName evidence="8">Aminoglycoside 3'-phosphotransferase</fullName>
        <ecNumber evidence="8">2.7.1.95</ecNumber>
    </submittedName>
</protein>
<dbReference type="GO" id="GO:0005524">
    <property type="term" value="F:ATP binding"/>
    <property type="evidence" value="ECO:0007669"/>
    <property type="project" value="UniProtKB-KW"/>
</dbReference>
<dbReference type="OrthoDB" id="3806873at2"/>
<comment type="similarity">
    <text evidence="1 7">Belongs to the aminoglycoside phosphotransferase family.</text>
</comment>
<dbReference type="GO" id="GO:0008910">
    <property type="term" value="F:kanamycin kinase activity"/>
    <property type="evidence" value="ECO:0007669"/>
    <property type="project" value="UniProtKB-EC"/>
</dbReference>
<dbReference type="Pfam" id="PF01636">
    <property type="entry name" value="APH"/>
    <property type="match status" value="1"/>
</dbReference>
<evidence type="ECO:0000256" key="1">
    <source>
        <dbReference type="ARBA" id="ARBA00006219"/>
    </source>
</evidence>
<evidence type="ECO:0000256" key="5">
    <source>
        <dbReference type="ARBA" id="ARBA00022840"/>
    </source>
</evidence>
<evidence type="ECO:0000256" key="4">
    <source>
        <dbReference type="ARBA" id="ARBA00022777"/>
    </source>
</evidence>
<dbReference type="Gene3D" id="3.30.200.20">
    <property type="entry name" value="Phosphorylase Kinase, domain 1"/>
    <property type="match status" value="1"/>
</dbReference>
<evidence type="ECO:0000256" key="7">
    <source>
        <dbReference type="PIRNR" id="PIRNR000706"/>
    </source>
</evidence>
<keyword evidence="2 7" id="KW-0808">Transferase</keyword>
<accession>A0A221VYY1</accession>
<name>A0A221VYY1_9PSEU</name>
<dbReference type="Gene3D" id="3.90.1200.10">
    <property type="match status" value="1"/>
</dbReference>
<dbReference type="InterPro" id="IPR011009">
    <property type="entry name" value="Kinase-like_dom_sf"/>
</dbReference>
<evidence type="ECO:0000256" key="3">
    <source>
        <dbReference type="ARBA" id="ARBA00022741"/>
    </source>
</evidence>
<dbReference type="PIRSF" id="PIRSF000706">
    <property type="entry name" value="Kanamycin_kin"/>
    <property type="match status" value="1"/>
</dbReference>